<evidence type="ECO:0000313" key="2">
    <source>
        <dbReference type="Proteomes" id="UP000298416"/>
    </source>
</evidence>
<reference evidence="1" key="2">
    <citation type="submission" date="2020-08" db="EMBL/GenBank/DDBJ databases">
        <title>Plant Genome Project.</title>
        <authorList>
            <person name="Zhang R.-G."/>
        </authorList>
    </citation>
    <scope>NUCLEOTIDE SEQUENCE</scope>
    <source>
        <strain evidence="1">Huo1</strain>
        <tissue evidence="1">Leaf</tissue>
    </source>
</reference>
<dbReference type="SUPFAM" id="SSF46689">
    <property type="entry name" value="Homeodomain-like"/>
    <property type="match status" value="1"/>
</dbReference>
<proteinExistence type="predicted"/>
<organism evidence="1">
    <name type="scientific">Salvia splendens</name>
    <name type="common">Scarlet sage</name>
    <dbReference type="NCBI Taxonomy" id="180675"/>
    <lineage>
        <taxon>Eukaryota</taxon>
        <taxon>Viridiplantae</taxon>
        <taxon>Streptophyta</taxon>
        <taxon>Embryophyta</taxon>
        <taxon>Tracheophyta</taxon>
        <taxon>Spermatophyta</taxon>
        <taxon>Magnoliopsida</taxon>
        <taxon>eudicotyledons</taxon>
        <taxon>Gunneridae</taxon>
        <taxon>Pentapetalae</taxon>
        <taxon>asterids</taxon>
        <taxon>lamiids</taxon>
        <taxon>Lamiales</taxon>
        <taxon>Lamiaceae</taxon>
        <taxon>Nepetoideae</taxon>
        <taxon>Mentheae</taxon>
        <taxon>Salviinae</taxon>
        <taxon>Salvia</taxon>
        <taxon>Salvia subgen. Calosphace</taxon>
        <taxon>core Calosphace</taxon>
    </lineage>
</organism>
<protein>
    <recommendedName>
        <fullName evidence="3">Myb-like domain-containing protein</fullName>
    </recommendedName>
</protein>
<comment type="caution">
    <text evidence="1">The sequence shown here is derived from an EMBL/GenBank/DDBJ whole genome shotgun (WGS) entry which is preliminary data.</text>
</comment>
<dbReference type="AlphaFoldDB" id="A0A8X8ZIG0"/>
<gene>
    <name evidence="1" type="ORF">SASPL_133796</name>
</gene>
<name>A0A8X8ZIG0_SALSN</name>
<evidence type="ECO:0008006" key="3">
    <source>
        <dbReference type="Google" id="ProtNLM"/>
    </source>
</evidence>
<dbReference type="Gene3D" id="1.10.10.60">
    <property type="entry name" value="Homeodomain-like"/>
    <property type="match status" value="1"/>
</dbReference>
<dbReference type="Proteomes" id="UP000298416">
    <property type="component" value="Unassembled WGS sequence"/>
</dbReference>
<dbReference type="InterPro" id="IPR009057">
    <property type="entry name" value="Homeodomain-like_sf"/>
</dbReference>
<accession>A0A8X8ZIG0</accession>
<reference evidence="1" key="1">
    <citation type="submission" date="2018-01" db="EMBL/GenBank/DDBJ databases">
        <authorList>
            <person name="Mao J.F."/>
        </authorList>
    </citation>
    <scope>NUCLEOTIDE SEQUENCE</scope>
    <source>
        <strain evidence="1">Huo1</strain>
        <tissue evidence="1">Leaf</tissue>
    </source>
</reference>
<sequence>MVVAWWTWEEDKLFEDCLVDFVGQSEEIAALLGTKYVVEVERHYALLLENLAAMEAWEIEPRAYPVCSKSVKRKMRKAKPWAEDGHR</sequence>
<keyword evidence="2" id="KW-1185">Reference proteome</keyword>
<evidence type="ECO:0000313" key="1">
    <source>
        <dbReference type="EMBL" id="KAG6406197.1"/>
    </source>
</evidence>
<dbReference type="EMBL" id="PNBA02000012">
    <property type="protein sequence ID" value="KAG6406197.1"/>
    <property type="molecule type" value="Genomic_DNA"/>
</dbReference>